<sequence>MAMSQYDSPYYGGGGGYMASPGGSLIESPGGAMKRSGISQSLRPTTIKQLREATQAHADAEWLVDATNCTYDLDDGTGTIQARHWVDPSQSSDDDEIKEQSYVRVIGNLKSFGNNRFINAIRIRPITDHHEPYYHILDACTVTLIVQRGPPPRPGEELKPRTTGTSAYTAPGSTIVAHDQYAHLPQIQRNIINFILSQPNHSEGVHIAAIARAAGSDAQSISSALDALMDDGHVYTTSDESHYDVSI</sequence>
<dbReference type="Proteomes" id="UP001055072">
    <property type="component" value="Unassembled WGS sequence"/>
</dbReference>
<protein>
    <submittedName>
        <fullName evidence="1">Uncharacterized protein</fullName>
    </submittedName>
</protein>
<organism evidence="1 2">
    <name type="scientific">Irpex rosettiformis</name>
    <dbReference type="NCBI Taxonomy" id="378272"/>
    <lineage>
        <taxon>Eukaryota</taxon>
        <taxon>Fungi</taxon>
        <taxon>Dikarya</taxon>
        <taxon>Basidiomycota</taxon>
        <taxon>Agaricomycotina</taxon>
        <taxon>Agaricomycetes</taxon>
        <taxon>Polyporales</taxon>
        <taxon>Irpicaceae</taxon>
        <taxon>Irpex</taxon>
    </lineage>
</organism>
<evidence type="ECO:0000313" key="2">
    <source>
        <dbReference type="Proteomes" id="UP001055072"/>
    </source>
</evidence>
<keyword evidence="2" id="KW-1185">Reference proteome</keyword>
<gene>
    <name evidence="1" type="ORF">BDY19DRAFT_268390</name>
</gene>
<accession>A0ACB8UHD3</accession>
<evidence type="ECO:0000313" key="1">
    <source>
        <dbReference type="EMBL" id="KAI0093709.1"/>
    </source>
</evidence>
<name>A0ACB8UHD3_9APHY</name>
<comment type="caution">
    <text evidence="1">The sequence shown here is derived from an EMBL/GenBank/DDBJ whole genome shotgun (WGS) entry which is preliminary data.</text>
</comment>
<proteinExistence type="predicted"/>
<dbReference type="EMBL" id="MU274901">
    <property type="protein sequence ID" value="KAI0093709.1"/>
    <property type="molecule type" value="Genomic_DNA"/>
</dbReference>
<reference evidence="1" key="1">
    <citation type="journal article" date="2021" name="Environ. Microbiol.">
        <title>Gene family expansions and transcriptome signatures uncover fungal adaptations to wood decay.</title>
        <authorList>
            <person name="Hage H."/>
            <person name="Miyauchi S."/>
            <person name="Viragh M."/>
            <person name="Drula E."/>
            <person name="Min B."/>
            <person name="Chaduli D."/>
            <person name="Navarro D."/>
            <person name="Favel A."/>
            <person name="Norest M."/>
            <person name="Lesage-Meessen L."/>
            <person name="Balint B."/>
            <person name="Merenyi Z."/>
            <person name="de Eugenio L."/>
            <person name="Morin E."/>
            <person name="Martinez A.T."/>
            <person name="Baldrian P."/>
            <person name="Stursova M."/>
            <person name="Martinez M.J."/>
            <person name="Novotny C."/>
            <person name="Magnuson J.K."/>
            <person name="Spatafora J.W."/>
            <person name="Maurice S."/>
            <person name="Pangilinan J."/>
            <person name="Andreopoulos W."/>
            <person name="LaButti K."/>
            <person name="Hundley H."/>
            <person name="Na H."/>
            <person name="Kuo A."/>
            <person name="Barry K."/>
            <person name="Lipzen A."/>
            <person name="Henrissat B."/>
            <person name="Riley R."/>
            <person name="Ahrendt S."/>
            <person name="Nagy L.G."/>
            <person name="Grigoriev I.V."/>
            <person name="Martin F."/>
            <person name="Rosso M.N."/>
        </authorList>
    </citation>
    <scope>NUCLEOTIDE SEQUENCE</scope>
    <source>
        <strain evidence="1">CBS 384.51</strain>
    </source>
</reference>